<keyword evidence="2" id="KW-1185">Reference proteome</keyword>
<dbReference type="AlphaFoldDB" id="A0A2A6D2Y3"/>
<organism evidence="1 2">
    <name type="scientific">Pristionchus pacificus</name>
    <name type="common">Parasitic nematode worm</name>
    <dbReference type="NCBI Taxonomy" id="54126"/>
    <lineage>
        <taxon>Eukaryota</taxon>
        <taxon>Metazoa</taxon>
        <taxon>Ecdysozoa</taxon>
        <taxon>Nematoda</taxon>
        <taxon>Chromadorea</taxon>
        <taxon>Rhabditida</taxon>
        <taxon>Rhabditina</taxon>
        <taxon>Diplogasteromorpha</taxon>
        <taxon>Diplogasteroidea</taxon>
        <taxon>Neodiplogasteridae</taxon>
        <taxon>Pristionchus</taxon>
    </lineage>
</organism>
<accession>A0A8R1Z062</accession>
<accession>A0A2A6D2Y3</accession>
<evidence type="ECO:0000313" key="1">
    <source>
        <dbReference type="EnsemblMetazoa" id="PPA42323.1"/>
    </source>
</evidence>
<protein>
    <submittedName>
        <fullName evidence="1">Uncharacterized protein</fullName>
    </submittedName>
</protein>
<dbReference type="Proteomes" id="UP000005239">
    <property type="component" value="Unassembled WGS sequence"/>
</dbReference>
<reference evidence="2" key="1">
    <citation type="journal article" date="2008" name="Nat. Genet.">
        <title>The Pristionchus pacificus genome provides a unique perspective on nematode lifestyle and parasitism.</title>
        <authorList>
            <person name="Dieterich C."/>
            <person name="Clifton S.W."/>
            <person name="Schuster L.N."/>
            <person name="Chinwalla A."/>
            <person name="Delehaunty K."/>
            <person name="Dinkelacker I."/>
            <person name="Fulton L."/>
            <person name="Fulton R."/>
            <person name="Godfrey J."/>
            <person name="Minx P."/>
            <person name="Mitreva M."/>
            <person name="Roeseler W."/>
            <person name="Tian H."/>
            <person name="Witte H."/>
            <person name="Yang S.P."/>
            <person name="Wilson R.K."/>
            <person name="Sommer R.J."/>
        </authorList>
    </citation>
    <scope>NUCLEOTIDE SEQUENCE [LARGE SCALE GENOMIC DNA]</scope>
    <source>
        <strain evidence="2">PS312</strain>
    </source>
</reference>
<proteinExistence type="predicted"/>
<reference evidence="1" key="2">
    <citation type="submission" date="2022-06" db="UniProtKB">
        <authorList>
            <consortium name="EnsemblMetazoa"/>
        </authorList>
    </citation>
    <scope>IDENTIFICATION</scope>
    <source>
        <strain evidence="1">PS312</strain>
    </source>
</reference>
<evidence type="ECO:0000313" key="2">
    <source>
        <dbReference type="Proteomes" id="UP000005239"/>
    </source>
</evidence>
<sequence length="161" mass="19451">MVTYFCTFQIVKVAIHLMEGFRFAIELSMIEPLLVLEREWDFEVVRVFVSHSIFAHPDLSTYEKMVYASRWPLPELTSQLIEILQKCGSCCLQVRAHGQLRELSDELRRKVIEWQWVHLDRYERHGEKMYFVHEECRHCKSHKTEILDRFRLHLSERELVD</sequence>
<name>A0A2A6D2Y3_PRIPA</name>
<gene>
    <name evidence="1" type="primary">WBGene00280692</name>
</gene>
<dbReference type="EnsemblMetazoa" id="PPA42323.1">
    <property type="protein sequence ID" value="PPA42323.1"/>
    <property type="gene ID" value="WBGene00280692"/>
</dbReference>